<evidence type="ECO:0000259" key="4">
    <source>
        <dbReference type="Pfam" id="PF00905"/>
    </source>
</evidence>
<feature type="domain" description="Penicillin-binding protein dimerisation" evidence="5">
    <location>
        <begin position="49"/>
        <end position="211"/>
    </location>
</feature>
<dbReference type="GO" id="GO:0016757">
    <property type="term" value="F:glycosyltransferase activity"/>
    <property type="evidence" value="ECO:0007669"/>
    <property type="project" value="UniProtKB-KW"/>
</dbReference>
<dbReference type="GO" id="GO:0008658">
    <property type="term" value="F:penicillin binding"/>
    <property type="evidence" value="ECO:0007669"/>
    <property type="project" value="InterPro"/>
</dbReference>
<evidence type="ECO:0000256" key="3">
    <source>
        <dbReference type="ARBA" id="ARBA00023136"/>
    </source>
</evidence>
<evidence type="ECO:0000313" key="6">
    <source>
        <dbReference type="EMBL" id="ACV08724.1"/>
    </source>
</evidence>
<dbReference type="PANTHER" id="PTHR30627">
    <property type="entry name" value="PEPTIDOGLYCAN D,D-TRANSPEPTIDASE"/>
    <property type="match status" value="1"/>
</dbReference>
<dbReference type="PANTHER" id="PTHR30627:SF1">
    <property type="entry name" value="PEPTIDOGLYCAN D,D-TRANSPEPTIDASE FTSI"/>
    <property type="match status" value="1"/>
</dbReference>
<accession>C7R3I8</accession>
<dbReference type="SUPFAM" id="SSF56519">
    <property type="entry name" value="Penicillin binding protein dimerisation domain"/>
    <property type="match status" value="1"/>
</dbReference>
<sequence>MPTRRLRFVSFLVTVLLCAFALRLGQVQLVYGDELREKAQAMRTKTMPLKAERGQITDRHGVAIAKSVTRYKVFADQELIEKWSQLTPDGEKKGGPRYAAELLAPLLDLNAQELAAELTKSPETDRYNKYLTIATDIPPETWDAIRALRISGIFPESTSKRMYPAGETAKSIIGAMGTDEGLSGLEYSQNSLLTGTDGSMTYEQSRNGHILPSAPVTEVPANSGHTVVSTLDMDIQWHVENALDEQLKKTGARGGYVIVQDVKTCEVIALADRSATSDDTTSITGRLGSVQDIFEPGSTAKVVTMAAALETGVATPTSKFRVPDQYTTSNGQTFRDAHEHATHNRTLTGILADSSNTGTVQIAELLTKQVRYDYLSKFGFGQRTGIELGGESRGLLAEPDQWDGRTQYSVMFGQGMAGNALQSTNVFATIANGGQQCTPHLVAGTTDQDGTYTPSPKAETRQIVSKETADAVLSMMESVVVEGSGAAGKVSGYRVAGKTGTAQAADENGQLTSFVSSFIGVAPVDDPAIVVSVILRDPKTSVYGGEVAAPVFADVMAYSLQRLEVEPTGSRPSLYPIDW</sequence>
<dbReference type="Gene3D" id="3.40.710.10">
    <property type="entry name" value="DD-peptidase/beta-lactamase superfamily"/>
    <property type="match status" value="1"/>
</dbReference>
<keyword evidence="3" id="KW-0472">Membrane</keyword>
<dbReference type="InterPro" id="IPR012338">
    <property type="entry name" value="Beta-lactam/transpept-like"/>
</dbReference>
<dbReference type="KEGG" id="jde:Jden_1068"/>
<keyword evidence="7" id="KW-1185">Reference proteome</keyword>
<comment type="subcellular location">
    <subcellularLocation>
        <location evidence="1">Membrane</location>
    </subcellularLocation>
</comment>
<dbReference type="HOGENOM" id="CLU_009289_6_5_11"/>
<reference evidence="6 7" key="1">
    <citation type="journal article" date="2009" name="Stand. Genomic Sci.">
        <title>Complete genome sequence of Jonesia denitrificans type strain (Prevot 55134).</title>
        <authorList>
            <person name="Pukall R."/>
            <person name="Gehrich-Schroter G."/>
            <person name="Lapidus A."/>
            <person name="Nolan M."/>
            <person name="Glavina Del Rio T."/>
            <person name="Lucas S."/>
            <person name="Chen F."/>
            <person name="Tice H."/>
            <person name="Pitluck S."/>
            <person name="Cheng J.F."/>
            <person name="Copeland A."/>
            <person name="Saunders E."/>
            <person name="Brettin T."/>
            <person name="Detter J.C."/>
            <person name="Bruce D."/>
            <person name="Goodwin L."/>
            <person name="Pati A."/>
            <person name="Ivanova N."/>
            <person name="Mavromatis K."/>
            <person name="Ovchinnikova G."/>
            <person name="Chen A."/>
            <person name="Palaniappan K."/>
            <person name="Land M."/>
            <person name="Hauser L."/>
            <person name="Chang Y.J."/>
            <person name="Jeffries C.D."/>
            <person name="Chain P."/>
            <person name="Goker M."/>
            <person name="Bristow J."/>
            <person name="Eisen J.A."/>
            <person name="Markowitz V."/>
            <person name="Hugenholtz P."/>
            <person name="Kyrpides N.C."/>
            <person name="Klenk H.P."/>
            <person name="Han C."/>
        </authorList>
    </citation>
    <scope>NUCLEOTIDE SEQUENCE [LARGE SCALE GENOMIC DNA]</scope>
    <source>
        <strain evidence="7">ATCC 14870 / DSM 20603 / BCRC 15368 / CIP 55.134 / JCM 11481 / NBRC 15587 / NCTC 10816 / Prevot 55134</strain>
    </source>
</reference>
<name>C7R3I8_JONDD</name>
<dbReference type="InterPro" id="IPR005311">
    <property type="entry name" value="PBP_dimer"/>
</dbReference>
<keyword evidence="6" id="KW-0808">Transferase</keyword>
<dbReference type="STRING" id="471856.Jden_1068"/>
<dbReference type="InterPro" id="IPR001460">
    <property type="entry name" value="PCN-bd_Tpept"/>
</dbReference>
<dbReference type="RefSeq" id="WP_015771352.1">
    <property type="nucleotide sequence ID" value="NC_013174.1"/>
</dbReference>
<protein>
    <submittedName>
        <fullName evidence="6">Peptidoglycan glycosyltransferase</fullName>
        <ecNumber evidence="6">2.4.1.129</ecNumber>
    </submittedName>
</protein>
<feature type="domain" description="Penicillin-binding protein transpeptidase" evidence="4">
    <location>
        <begin position="255"/>
        <end position="556"/>
    </location>
</feature>
<dbReference type="Pfam" id="PF03717">
    <property type="entry name" value="PBP_dimer"/>
    <property type="match status" value="1"/>
</dbReference>
<dbReference type="EMBL" id="CP001706">
    <property type="protein sequence ID" value="ACV08724.1"/>
    <property type="molecule type" value="Genomic_DNA"/>
</dbReference>
<dbReference type="Gene3D" id="3.90.1310.10">
    <property type="entry name" value="Penicillin-binding protein 2a (Domain 2)"/>
    <property type="match status" value="1"/>
</dbReference>
<dbReference type="InterPro" id="IPR036138">
    <property type="entry name" value="PBP_dimer_sf"/>
</dbReference>
<dbReference type="GO" id="GO:0071555">
    <property type="term" value="P:cell wall organization"/>
    <property type="evidence" value="ECO:0007669"/>
    <property type="project" value="TreeGrafter"/>
</dbReference>
<dbReference type="Pfam" id="PF00905">
    <property type="entry name" value="Transpeptidase"/>
    <property type="match status" value="1"/>
</dbReference>
<keyword evidence="6" id="KW-0328">Glycosyltransferase</keyword>
<dbReference type="EC" id="2.4.1.129" evidence="6"/>
<dbReference type="InterPro" id="IPR050515">
    <property type="entry name" value="Beta-lactam/transpept"/>
</dbReference>
<dbReference type="Proteomes" id="UP000000628">
    <property type="component" value="Chromosome"/>
</dbReference>
<evidence type="ECO:0000256" key="1">
    <source>
        <dbReference type="ARBA" id="ARBA00004370"/>
    </source>
</evidence>
<dbReference type="eggNOG" id="COG0768">
    <property type="taxonomic scope" value="Bacteria"/>
</dbReference>
<proteinExistence type="inferred from homology"/>
<comment type="similarity">
    <text evidence="2">Belongs to the transpeptidase family.</text>
</comment>
<organism evidence="6 7">
    <name type="scientific">Jonesia denitrificans (strain ATCC 14870 / DSM 20603 / BCRC 15368 / CIP 55.134 / JCM 11481 / NBRC 15587 / NCTC 10816 / Prevot 55134)</name>
    <name type="common">Listeria denitrificans</name>
    <dbReference type="NCBI Taxonomy" id="471856"/>
    <lineage>
        <taxon>Bacteria</taxon>
        <taxon>Bacillati</taxon>
        <taxon>Actinomycetota</taxon>
        <taxon>Actinomycetes</taxon>
        <taxon>Micrococcales</taxon>
        <taxon>Jonesiaceae</taxon>
        <taxon>Jonesia</taxon>
    </lineage>
</organism>
<evidence type="ECO:0000313" key="7">
    <source>
        <dbReference type="Proteomes" id="UP000000628"/>
    </source>
</evidence>
<evidence type="ECO:0000256" key="2">
    <source>
        <dbReference type="ARBA" id="ARBA00007171"/>
    </source>
</evidence>
<evidence type="ECO:0000259" key="5">
    <source>
        <dbReference type="Pfam" id="PF03717"/>
    </source>
</evidence>
<dbReference type="Gene3D" id="3.30.450.330">
    <property type="match status" value="1"/>
</dbReference>
<dbReference type="AlphaFoldDB" id="C7R3I8"/>
<dbReference type="SUPFAM" id="SSF56601">
    <property type="entry name" value="beta-lactamase/transpeptidase-like"/>
    <property type="match status" value="1"/>
</dbReference>
<dbReference type="GO" id="GO:0005886">
    <property type="term" value="C:plasma membrane"/>
    <property type="evidence" value="ECO:0007669"/>
    <property type="project" value="TreeGrafter"/>
</dbReference>
<gene>
    <name evidence="6" type="ordered locus">Jden_1068</name>
</gene>